<evidence type="ECO:0000259" key="1">
    <source>
        <dbReference type="PROSITE" id="PS51186"/>
    </source>
</evidence>
<gene>
    <name evidence="2" type="ORF">RA271_17165</name>
</gene>
<keyword evidence="3" id="KW-1185">Reference proteome</keyword>
<feature type="domain" description="N-acetyltransferase" evidence="1">
    <location>
        <begin position="1"/>
        <end position="164"/>
    </location>
</feature>
<dbReference type="InterPro" id="IPR016181">
    <property type="entry name" value="Acyl_CoA_acyltransferase"/>
</dbReference>
<dbReference type="Pfam" id="PF00583">
    <property type="entry name" value="Acetyltransf_1"/>
    <property type="match status" value="1"/>
</dbReference>
<dbReference type="RefSeq" id="WP_055005204.1">
    <property type="nucleotide sequence ID" value="NZ_CP092923.1"/>
</dbReference>
<accession>A0ABW7NPZ0</accession>
<dbReference type="InterPro" id="IPR000182">
    <property type="entry name" value="GNAT_dom"/>
</dbReference>
<organism evidence="2 3">
    <name type="scientific">Pseudomonas syringae pv. tagetis</name>
    <dbReference type="NCBI Taxonomy" id="129140"/>
    <lineage>
        <taxon>Bacteria</taxon>
        <taxon>Pseudomonadati</taxon>
        <taxon>Pseudomonadota</taxon>
        <taxon>Gammaproteobacteria</taxon>
        <taxon>Pseudomonadales</taxon>
        <taxon>Pseudomonadaceae</taxon>
        <taxon>Pseudomonas</taxon>
    </lineage>
</organism>
<proteinExistence type="predicted"/>
<dbReference type="SUPFAM" id="SSF55729">
    <property type="entry name" value="Acyl-CoA N-acyltransferases (Nat)"/>
    <property type="match status" value="1"/>
</dbReference>
<protein>
    <submittedName>
        <fullName evidence="2">GNAT family N-acetyltransferase</fullName>
    </submittedName>
</protein>
<dbReference type="Proteomes" id="UP001610657">
    <property type="component" value="Unassembled WGS sequence"/>
</dbReference>
<dbReference type="EMBL" id="JAVCQK010000010">
    <property type="protein sequence ID" value="MFH7516907.1"/>
    <property type="molecule type" value="Genomic_DNA"/>
</dbReference>
<reference evidence="2 3" key="1">
    <citation type="submission" date="2023-08" db="EMBL/GenBank/DDBJ databases">
        <title>Genomic and mutational analysis of Pseudomonas syringae pv. tagetis EB037 pathogenicity on sunflower.</title>
        <authorList>
            <person name="Maul J.E."/>
        </authorList>
    </citation>
    <scope>NUCLEOTIDE SEQUENCE [LARGE SCALE GENOMIC DNA]</scope>
    <source>
        <strain evidence="2 3">EB037_T1</strain>
    </source>
</reference>
<evidence type="ECO:0000313" key="3">
    <source>
        <dbReference type="Proteomes" id="UP001610657"/>
    </source>
</evidence>
<dbReference type="PROSITE" id="PS51186">
    <property type="entry name" value="GNAT"/>
    <property type="match status" value="1"/>
</dbReference>
<comment type="caution">
    <text evidence="2">The sequence shown here is derived from an EMBL/GenBank/DDBJ whole genome shotgun (WGS) entry which is preliminary data.</text>
</comment>
<evidence type="ECO:0000313" key="2">
    <source>
        <dbReference type="EMBL" id="MFH7516907.1"/>
    </source>
</evidence>
<name>A0ABW7NPZ0_9PSED</name>
<dbReference type="Gene3D" id="3.40.630.30">
    <property type="match status" value="1"/>
</dbReference>
<dbReference type="GeneID" id="96216428"/>
<sequence>MEVRQITRNDINGFYSLFCEVNAEGLYSARSTPPTLEAIERALMQVVKKSWPVYVIEHDGQIVGSAEAYPESFCRPSGSDSIGDLGMQVKREYRRNGHGSALLSAVIEHCRGAGFTSVDLSVFESNKPARSLYEKLGFTHLEDLPPCTLACGKLEQPIKMRLAL</sequence>
<dbReference type="PANTHER" id="PTHR43072">
    <property type="entry name" value="N-ACETYLTRANSFERASE"/>
    <property type="match status" value="1"/>
</dbReference>
<dbReference type="CDD" id="cd04301">
    <property type="entry name" value="NAT_SF"/>
    <property type="match status" value="1"/>
</dbReference>